<feature type="region of interest" description="Disordered" evidence="1">
    <location>
        <begin position="1"/>
        <end position="239"/>
    </location>
</feature>
<feature type="compositionally biased region" description="Polar residues" evidence="1">
    <location>
        <begin position="128"/>
        <end position="140"/>
    </location>
</feature>
<dbReference type="AlphaFoldDB" id="A0A6J4HSY4"/>
<organism evidence="2">
    <name type="scientific">uncultured Acidimicrobiales bacterium</name>
    <dbReference type="NCBI Taxonomy" id="310071"/>
    <lineage>
        <taxon>Bacteria</taxon>
        <taxon>Bacillati</taxon>
        <taxon>Actinomycetota</taxon>
        <taxon>Acidimicrobiia</taxon>
        <taxon>Acidimicrobiales</taxon>
        <taxon>environmental samples</taxon>
    </lineage>
</organism>
<proteinExistence type="predicted"/>
<evidence type="ECO:0000256" key="1">
    <source>
        <dbReference type="SAM" id="MobiDB-lite"/>
    </source>
</evidence>
<feature type="compositionally biased region" description="Polar residues" evidence="1">
    <location>
        <begin position="1"/>
        <end position="14"/>
    </location>
</feature>
<gene>
    <name evidence="2" type="ORF">AVDCRST_MAG20-1275</name>
</gene>
<name>A0A6J4HSY4_9ACTN</name>
<feature type="compositionally biased region" description="Basic and acidic residues" evidence="1">
    <location>
        <begin position="157"/>
        <end position="168"/>
    </location>
</feature>
<protein>
    <submittedName>
        <fullName evidence="2">Uncharacterized protein</fullName>
    </submittedName>
</protein>
<feature type="compositionally biased region" description="Low complexity" evidence="1">
    <location>
        <begin position="83"/>
        <end position="94"/>
    </location>
</feature>
<feature type="compositionally biased region" description="Low complexity" evidence="1">
    <location>
        <begin position="35"/>
        <end position="56"/>
    </location>
</feature>
<evidence type="ECO:0000313" key="2">
    <source>
        <dbReference type="EMBL" id="CAA9231963.1"/>
    </source>
</evidence>
<accession>A0A6J4HSY4</accession>
<feature type="compositionally biased region" description="Acidic residues" evidence="1">
    <location>
        <begin position="230"/>
        <end position="239"/>
    </location>
</feature>
<feature type="compositionally biased region" description="Basic and acidic residues" evidence="1">
    <location>
        <begin position="184"/>
        <end position="198"/>
    </location>
</feature>
<dbReference type="EMBL" id="CADCSY010000054">
    <property type="protein sequence ID" value="CAA9231963.1"/>
    <property type="molecule type" value="Genomic_DNA"/>
</dbReference>
<reference evidence="2" key="1">
    <citation type="submission" date="2020-02" db="EMBL/GenBank/DDBJ databases">
        <authorList>
            <person name="Meier V. D."/>
        </authorList>
    </citation>
    <scope>NUCLEOTIDE SEQUENCE</scope>
    <source>
        <strain evidence="2">AVDCRST_MAG20</strain>
    </source>
</reference>
<sequence length="239" mass="24446">MSPPTSRATCTRQLGSRRLKKDVPSTGSRIHRRSASPSRPSSSPNNASPGAAAPSISRRRCSTARSASVTGVPSAFIDASTPSSKYVSASAAAASEHRSASSRSSSVAIGPDGTSRLPRAGRGDVRTSGGSAPPSATISGSAVGLHERLGGAVGVRHLGERRRDRSAPEGDGGIVAGDLVHAPRAREPGEHVPCRGDPDTSTAVLPHHEELRHLAGLSRPDEGEAGEAAVDPDEERVAV</sequence>